<protein>
    <submittedName>
        <fullName evidence="1">Heavy-metal-associated domain-containing protein</fullName>
    </submittedName>
</protein>
<reference evidence="1" key="1">
    <citation type="submission" date="2024-10" db="EMBL/GenBank/DDBJ databases">
        <title>Aeromonas and Pseudomonas from the Cagarras Archipelago, Rio de Janeiro, Brazil.</title>
        <authorList>
            <person name="Canellas A.L.B."/>
            <person name="Laport M.S."/>
        </authorList>
    </citation>
    <scope>NUCLEOTIDE SEQUENCE</scope>
    <source>
        <strain evidence="1">ACP-7</strain>
    </source>
</reference>
<dbReference type="EMBL" id="JBIUGF010000015">
    <property type="protein sequence ID" value="MFJ1337892.1"/>
    <property type="molecule type" value="Genomic_DNA"/>
</dbReference>
<evidence type="ECO:0000313" key="1">
    <source>
        <dbReference type="EMBL" id="MFJ1337892.1"/>
    </source>
</evidence>
<sequence length="64" mass="6837">MYSFTIPNMTCGGCARSVTNALLSIDPDARIKTDPPTRNVTVESTLDEAVFLTALSEAGYPGKQ</sequence>
<evidence type="ECO:0000313" key="2">
    <source>
        <dbReference type="Proteomes" id="UP001615411"/>
    </source>
</evidence>
<gene>
    <name evidence="1" type="ORF">ACIKP7_07085</name>
</gene>
<name>A0ACC7LYB6_9PSED</name>
<proteinExistence type="predicted"/>
<accession>A0ACC7LYB6</accession>
<keyword evidence="2" id="KW-1185">Reference proteome</keyword>
<organism evidence="1 2">
    <name type="scientific">Pseudomonas caricapapayae</name>
    <dbReference type="NCBI Taxonomy" id="46678"/>
    <lineage>
        <taxon>Bacteria</taxon>
        <taxon>Pseudomonadati</taxon>
        <taxon>Pseudomonadota</taxon>
        <taxon>Gammaproteobacteria</taxon>
        <taxon>Pseudomonadales</taxon>
        <taxon>Pseudomonadaceae</taxon>
        <taxon>Pseudomonas</taxon>
    </lineage>
</organism>
<comment type="caution">
    <text evidence="1">The sequence shown here is derived from an EMBL/GenBank/DDBJ whole genome shotgun (WGS) entry which is preliminary data.</text>
</comment>
<dbReference type="Proteomes" id="UP001615411">
    <property type="component" value="Unassembled WGS sequence"/>
</dbReference>